<accession>A0A1J5QYN7</accession>
<dbReference type="InterPro" id="IPR036393">
    <property type="entry name" value="AceGlu_kinase-like_sf"/>
</dbReference>
<dbReference type="AlphaFoldDB" id="A0A1J5QYN7"/>
<evidence type="ECO:0000256" key="3">
    <source>
        <dbReference type="ARBA" id="ARBA00022777"/>
    </source>
</evidence>
<dbReference type="InterPro" id="IPR001048">
    <property type="entry name" value="Asp/Glu/Uridylate_kinase"/>
</dbReference>
<evidence type="ECO:0000256" key="1">
    <source>
        <dbReference type="ARBA" id="ARBA00011066"/>
    </source>
</evidence>
<dbReference type="EMBL" id="MLJW01000374">
    <property type="protein sequence ID" value="OIQ88378.1"/>
    <property type="molecule type" value="Genomic_DNA"/>
</dbReference>
<comment type="similarity">
    <text evidence="1">Belongs to the carbamate kinase family.</text>
</comment>
<dbReference type="GO" id="GO:0005829">
    <property type="term" value="C:cytosol"/>
    <property type="evidence" value="ECO:0007669"/>
    <property type="project" value="TreeGrafter"/>
</dbReference>
<dbReference type="NCBIfam" id="TIGR00746">
    <property type="entry name" value="arcC"/>
    <property type="match status" value="1"/>
</dbReference>
<gene>
    <name evidence="5" type="primary">arcC1</name>
    <name evidence="5" type="ORF">GALL_297310</name>
</gene>
<dbReference type="GO" id="GO:0008804">
    <property type="term" value="F:carbamate kinase activity"/>
    <property type="evidence" value="ECO:0007669"/>
    <property type="project" value="UniProtKB-EC"/>
</dbReference>
<keyword evidence="2 5" id="KW-0808">Transferase</keyword>
<dbReference type="EC" id="2.7.2.2" evidence="5"/>
<dbReference type="PRINTS" id="PR01469">
    <property type="entry name" value="CARBMTKINASE"/>
</dbReference>
<sequence>MRIIVALGGNAIARRGEAMTVAHQLANLRLVASRLKTVAEQHELVLTHGNGPQVGLLALQGAAYEDLAAYPLDVLGAETQGMIGYFIEIEMRHVLPPEQKITTVLTLVEVSRDDPAFEDPTKFIGPIYTQAEAQTLASQRGWTFRLDGSAPRRVVASPVPRRIVQIDSVQQLLRANHIVICAGGGGIPMARDTDGHLSGVEAVVDKDASSAVLATAIQADAFIMATDADAVYLDWGTSEQRAIKRISAAALREHDFAAGSMGPKVAAAISFAVTSGNRAMIGKLEDIERMLAGTAGTVIESADVPTEFYPRHA</sequence>
<dbReference type="Gene3D" id="3.40.1160.10">
    <property type="entry name" value="Acetylglutamate kinase-like"/>
    <property type="match status" value="1"/>
</dbReference>
<feature type="domain" description="Aspartate/glutamate/uridylate kinase" evidence="4">
    <location>
        <begin position="1"/>
        <end position="281"/>
    </location>
</feature>
<reference evidence="5" key="1">
    <citation type="submission" date="2016-10" db="EMBL/GenBank/DDBJ databases">
        <title>Sequence of Gallionella enrichment culture.</title>
        <authorList>
            <person name="Poehlein A."/>
            <person name="Muehling M."/>
            <person name="Daniel R."/>
        </authorList>
    </citation>
    <scope>NUCLEOTIDE SEQUENCE</scope>
</reference>
<evidence type="ECO:0000259" key="4">
    <source>
        <dbReference type="Pfam" id="PF00696"/>
    </source>
</evidence>
<organism evidence="5">
    <name type="scientific">mine drainage metagenome</name>
    <dbReference type="NCBI Taxonomy" id="410659"/>
    <lineage>
        <taxon>unclassified sequences</taxon>
        <taxon>metagenomes</taxon>
        <taxon>ecological metagenomes</taxon>
    </lineage>
</organism>
<keyword evidence="3 5" id="KW-0418">Kinase</keyword>
<proteinExistence type="inferred from homology"/>
<dbReference type="PANTHER" id="PTHR30409">
    <property type="entry name" value="CARBAMATE KINASE"/>
    <property type="match status" value="1"/>
</dbReference>
<dbReference type="CDD" id="cd04235">
    <property type="entry name" value="AAK_CK"/>
    <property type="match status" value="1"/>
</dbReference>
<name>A0A1J5QYN7_9ZZZZ</name>
<protein>
    <submittedName>
        <fullName evidence="5">Carbamate kinase 1</fullName>
        <ecNumber evidence="5">2.7.2.2</ecNumber>
    </submittedName>
</protein>
<dbReference type="FunFam" id="3.40.1160.10:FF:000007">
    <property type="entry name" value="Carbamate kinase"/>
    <property type="match status" value="1"/>
</dbReference>
<dbReference type="PIRSF" id="PIRSF000723">
    <property type="entry name" value="Carbamate_kin"/>
    <property type="match status" value="1"/>
</dbReference>
<dbReference type="InterPro" id="IPR003964">
    <property type="entry name" value="Carb_kinase"/>
</dbReference>
<dbReference type="Pfam" id="PF00696">
    <property type="entry name" value="AA_kinase"/>
    <property type="match status" value="1"/>
</dbReference>
<evidence type="ECO:0000256" key="2">
    <source>
        <dbReference type="ARBA" id="ARBA00022679"/>
    </source>
</evidence>
<evidence type="ECO:0000313" key="5">
    <source>
        <dbReference type="EMBL" id="OIQ88378.1"/>
    </source>
</evidence>
<dbReference type="SUPFAM" id="SSF53633">
    <property type="entry name" value="Carbamate kinase-like"/>
    <property type="match status" value="1"/>
</dbReference>
<comment type="caution">
    <text evidence="5">The sequence shown here is derived from an EMBL/GenBank/DDBJ whole genome shotgun (WGS) entry which is preliminary data.</text>
</comment>
<dbReference type="NCBIfam" id="NF009008">
    <property type="entry name" value="PRK12354.1"/>
    <property type="match status" value="1"/>
</dbReference>
<dbReference type="GO" id="GO:0019546">
    <property type="term" value="P:L-arginine deiminase pathway"/>
    <property type="evidence" value="ECO:0007669"/>
    <property type="project" value="TreeGrafter"/>
</dbReference>
<dbReference type="PANTHER" id="PTHR30409:SF1">
    <property type="entry name" value="CARBAMATE KINASE-RELATED"/>
    <property type="match status" value="1"/>
</dbReference>